<dbReference type="EMBL" id="LNYU01000083">
    <property type="protein sequence ID" value="KTD56312.1"/>
    <property type="molecule type" value="Genomic_DNA"/>
</dbReference>
<evidence type="ECO:0000313" key="4">
    <source>
        <dbReference type="Proteomes" id="UP000054703"/>
    </source>
</evidence>
<comment type="caution">
    <text evidence="3">The sequence shown here is derived from an EMBL/GenBank/DDBJ whole genome shotgun (WGS) entry which is preliminary data.</text>
</comment>
<keyword evidence="4" id="KW-1185">Reference proteome</keyword>
<dbReference type="RefSeq" id="WP_058514966.1">
    <property type="nucleotide sequence ID" value="NZ_CAAAIH010000010.1"/>
</dbReference>
<dbReference type="PANTHER" id="PTHR39465">
    <property type="entry name" value="DNA LIGASE D, 3'-PHOSPHOESTERASE DOMAIN"/>
    <property type="match status" value="1"/>
</dbReference>
<feature type="compositionally biased region" description="Basic and acidic residues" evidence="1">
    <location>
        <begin position="12"/>
        <end position="32"/>
    </location>
</feature>
<accession>A0A0W0YH76</accession>
<dbReference type="PANTHER" id="PTHR39465:SF1">
    <property type="entry name" value="DNA LIGASE D 3'-PHOSPHOESTERASE DOMAIN-CONTAINING PROTEIN"/>
    <property type="match status" value="1"/>
</dbReference>
<dbReference type="AlphaFoldDB" id="A0A0W0YH76"/>
<evidence type="ECO:0000313" key="3">
    <source>
        <dbReference type="EMBL" id="KTD56312.1"/>
    </source>
</evidence>
<feature type="compositionally biased region" description="Polar residues" evidence="1">
    <location>
        <begin position="1"/>
        <end position="10"/>
    </location>
</feature>
<protein>
    <recommendedName>
        <fullName evidence="2">DNA ligase D 3'-phosphoesterase domain-containing protein</fullName>
    </recommendedName>
</protein>
<proteinExistence type="predicted"/>
<reference evidence="3 4" key="1">
    <citation type="submission" date="2015-11" db="EMBL/GenBank/DDBJ databases">
        <title>Genomic analysis of 38 Legionella species identifies large and diverse effector repertoires.</title>
        <authorList>
            <person name="Burstein D."/>
            <person name="Amaro F."/>
            <person name="Zusman T."/>
            <person name="Lifshitz Z."/>
            <person name="Cohen O."/>
            <person name="Gilbert J.A."/>
            <person name="Pupko T."/>
            <person name="Shuman H.A."/>
            <person name="Segal G."/>
        </authorList>
    </citation>
    <scope>NUCLEOTIDE SEQUENCE [LARGE SCALE GENOMIC DNA]</scope>
    <source>
        <strain evidence="3 4">SC-63-C7</strain>
    </source>
</reference>
<dbReference type="OrthoDB" id="9802472at2"/>
<dbReference type="PATRIC" id="fig|45074.5.peg.3229"/>
<feature type="region of interest" description="Disordered" evidence="1">
    <location>
        <begin position="172"/>
        <end position="202"/>
    </location>
</feature>
<feature type="domain" description="DNA ligase D 3'-phosphoesterase" evidence="2">
    <location>
        <begin position="39"/>
        <end position="151"/>
    </location>
</feature>
<evidence type="ECO:0000259" key="2">
    <source>
        <dbReference type="Pfam" id="PF13298"/>
    </source>
</evidence>
<dbReference type="NCBIfam" id="TIGR02777">
    <property type="entry name" value="LigD_PE_dom"/>
    <property type="match status" value="1"/>
</dbReference>
<dbReference type="Pfam" id="PF13298">
    <property type="entry name" value="LigD_N"/>
    <property type="match status" value="1"/>
</dbReference>
<feature type="compositionally biased region" description="Basic and acidic residues" evidence="1">
    <location>
        <begin position="190"/>
        <end position="202"/>
    </location>
</feature>
<evidence type="ECO:0000256" key="1">
    <source>
        <dbReference type="SAM" id="MobiDB-lite"/>
    </source>
</evidence>
<feature type="compositionally biased region" description="Polar residues" evidence="1">
    <location>
        <begin position="177"/>
        <end position="187"/>
    </location>
</feature>
<feature type="region of interest" description="Disordered" evidence="1">
    <location>
        <begin position="1"/>
        <end position="32"/>
    </location>
</feature>
<name>A0A0W0YH76_9GAMM</name>
<organism evidence="3 4">
    <name type="scientific">Legionella santicrucis</name>
    <dbReference type="NCBI Taxonomy" id="45074"/>
    <lineage>
        <taxon>Bacteria</taxon>
        <taxon>Pseudomonadati</taxon>
        <taxon>Pseudomonadota</taxon>
        <taxon>Gammaproteobacteria</taxon>
        <taxon>Legionellales</taxon>
        <taxon>Legionellaceae</taxon>
        <taxon>Legionella</taxon>
    </lineage>
</organism>
<dbReference type="InterPro" id="IPR014144">
    <property type="entry name" value="LigD_PE_domain"/>
</dbReference>
<gene>
    <name evidence="3" type="ORF">Lsan_3000</name>
</gene>
<dbReference type="STRING" id="45074.Lsan_3000"/>
<sequence>MSTDNHLKTYQQKRDFRKTKEPHGGSTKKKEKDHIFVIQKHDASHLHYDFRLQMDDALASWAIPKGLSTAANQKRLAIRTEDHPLNYAKFEGVIPKGEYGAGVVMVWDFGHYEPIIDDKKDKKSLQKALKEGSLKFRLYGEKIKGGYAMARTNFKKNKEQWVIFKLDDDQADARKNPVSSEPNSVLTGRSLDEIAQEEKKSE</sequence>
<dbReference type="Proteomes" id="UP000054703">
    <property type="component" value="Unassembled WGS sequence"/>
</dbReference>